<gene>
    <name evidence="1" type="ORF">NEUTE1DRAFT_98931</name>
</gene>
<dbReference type="Proteomes" id="UP000008065">
    <property type="component" value="Unassembled WGS sequence"/>
</dbReference>
<proteinExistence type="predicted"/>
<dbReference type="GeneID" id="20831906"/>
<evidence type="ECO:0000313" key="1">
    <source>
        <dbReference type="EMBL" id="EGO58707.1"/>
    </source>
</evidence>
<dbReference type="RefSeq" id="XP_009849035.1">
    <property type="nucleotide sequence ID" value="XM_009850733.1"/>
</dbReference>
<dbReference type="OrthoDB" id="3819888at2759"/>
<keyword evidence="2" id="KW-1185">Reference proteome</keyword>
<dbReference type="EMBL" id="GL891303">
    <property type="protein sequence ID" value="EGO58707.1"/>
    <property type="molecule type" value="Genomic_DNA"/>
</dbReference>
<sequence>MTAPTSGMNIPQLADAARPRVVVALDLGSSLTRVIIQRIGFSPAGGIISKTFASHGYPFDDHVPVYMGDNHPYDRESVSLKYAFYILANAADKFVDEYPMIQRLRQEDSQAFRQKLRTGILELLREVRGWIFQNPRKDWAINNLPVSMPAQWGVEFEDVVRDLIREAFEWNKVEARNKVGFRREADGLTHYILNSPGYLDDVKVPGSNQVWLVIDFGGHNLNASLFWVRHNEQGPPQFFRLEQSFGAGGGTEHVLHGILVACATKCLNQDAGPGHPMCPAISEQIREAFTDPRVRGDWGPAQEGETPKAFSFGVPLWEEQNFLLCTFDQDEITQTWNEAHKAAFELVDDLLKNLRRRTAETDHPSIVPEPVIFIAGGSTKNKPVKRKLMAMVQEANLPAPVFLD</sequence>
<organism evidence="1 2">
    <name type="scientific">Neurospora tetrasperma (strain FGSC 2508 / ATCC MYA-4615 / P0657)</name>
    <dbReference type="NCBI Taxonomy" id="510951"/>
    <lineage>
        <taxon>Eukaryota</taxon>
        <taxon>Fungi</taxon>
        <taxon>Dikarya</taxon>
        <taxon>Ascomycota</taxon>
        <taxon>Pezizomycotina</taxon>
        <taxon>Sordariomycetes</taxon>
        <taxon>Sordariomycetidae</taxon>
        <taxon>Sordariales</taxon>
        <taxon>Sordariaceae</taxon>
        <taxon>Neurospora</taxon>
    </lineage>
</organism>
<name>F8MGY8_NEUT8</name>
<accession>F8MGY8</accession>
<dbReference type="KEGG" id="nte:NEUTE1DRAFT98931"/>
<dbReference type="HOGENOM" id="CLU_763262_0_0_1"/>
<dbReference type="VEuPathDB" id="FungiDB:NEUTE1DRAFT_98931"/>
<dbReference type="AlphaFoldDB" id="F8MGY8"/>
<evidence type="ECO:0008006" key="3">
    <source>
        <dbReference type="Google" id="ProtNLM"/>
    </source>
</evidence>
<protein>
    <recommendedName>
        <fullName evidence="3">Actin-like ATPase domain-containing protein</fullName>
    </recommendedName>
</protein>
<reference evidence="2" key="1">
    <citation type="journal article" date="2011" name="Genetics">
        <title>Massive changes in genome architecture accompany the transition to self-fertility in the filamentous fungus Neurospora tetrasperma.</title>
        <authorList>
            <person name="Ellison C.E."/>
            <person name="Stajich J.E."/>
            <person name="Jacobson D.J."/>
            <person name="Natvig D.O."/>
            <person name="Lapidus A."/>
            <person name="Foster B."/>
            <person name="Aerts A."/>
            <person name="Riley R."/>
            <person name="Lindquist E.A."/>
            <person name="Grigoriev I.V."/>
            <person name="Taylor J.W."/>
        </authorList>
    </citation>
    <scope>NUCLEOTIDE SEQUENCE [LARGE SCALE GENOMIC DNA]</scope>
    <source>
        <strain evidence="2">FGSC 2508 / P0657</strain>
    </source>
</reference>
<evidence type="ECO:0000313" key="2">
    <source>
        <dbReference type="Proteomes" id="UP000008065"/>
    </source>
</evidence>